<organism evidence="3">
    <name type="scientific">uncultured Rubrobacteraceae bacterium</name>
    <dbReference type="NCBI Taxonomy" id="349277"/>
    <lineage>
        <taxon>Bacteria</taxon>
        <taxon>Bacillati</taxon>
        <taxon>Actinomycetota</taxon>
        <taxon>Rubrobacteria</taxon>
        <taxon>Rubrobacterales</taxon>
        <taxon>Rubrobacteraceae</taxon>
        <taxon>environmental samples</taxon>
    </lineage>
</organism>
<feature type="compositionally biased region" description="Basic and acidic residues" evidence="1">
    <location>
        <begin position="125"/>
        <end position="140"/>
    </location>
</feature>
<reference evidence="3" key="1">
    <citation type="submission" date="2020-02" db="EMBL/GenBank/DDBJ databases">
        <authorList>
            <person name="Meier V. D."/>
        </authorList>
    </citation>
    <scope>NUCLEOTIDE SEQUENCE</scope>
    <source>
        <strain evidence="3">AVDCRST_MAG03</strain>
    </source>
</reference>
<accession>A0A6J4NAT9</accession>
<evidence type="ECO:0000259" key="2">
    <source>
        <dbReference type="PROSITE" id="PS50914"/>
    </source>
</evidence>
<feature type="region of interest" description="Disordered" evidence="1">
    <location>
        <begin position="77"/>
        <end position="163"/>
    </location>
</feature>
<dbReference type="InterPro" id="IPR007055">
    <property type="entry name" value="BON_dom"/>
</dbReference>
<sequence>MPKKRTGARLGAKAGAKLAPGAGKLAGRAALRAGKGQAKLARAAMSSKEPAPSRFFKYSLFAIAGFAIGAILARSKSDTDASSSYTGTTGQHTPDPASPAGQRGETWGSGTPTGTAGGGGAAAHQRPEDPNRTGAERDYSDPSSGPLIGEHHRGSVAGVGEAQEEIEQRIRTRIGEDPRTASMPRVNVEVTDGVAELRGPAPSQEAREAAGEIAADVEGVTEVRNLIVVS</sequence>
<feature type="compositionally biased region" description="Polar residues" evidence="1">
    <location>
        <begin position="80"/>
        <end position="92"/>
    </location>
</feature>
<evidence type="ECO:0000313" key="3">
    <source>
        <dbReference type="EMBL" id="CAA9383260.1"/>
    </source>
</evidence>
<protein>
    <recommendedName>
        <fullName evidence="2">BON domain-containing protein</fullName>
    </recommendedName>
</protein>
<feature type="domain" description="BON" evidence="2">
    <location>
        <begin position="162"/>
        <end position="230"/>
    </location>
</feature>
<dbReference type="EMBL" id="CADCUT010000003">
    <property type="protein sequence ID" value="CAA9383260.1"/>
    <property type="molecule type" value="Genomic_DNA"/>
</dbReference>
<name>A0A6J4NAT9_9ACTN</name>
<evidence type="ECO:0000256" key="1">
    <source>
        <dbReference type="SAM" id="MobiDB-lite"/>
    </source>
</evidence>
<dbReference type="AlphaFoldDB" id="A0A6J4NAT9"/>
<gene>
    <name evidence="3" type="ORF">AVDCRST_MAG03-93</name>
</gene>
<proteinExistence type="predicted"/>
<dbReference type="Pfam" id="PF04972">
    <property type="entry name" value="BON"/>
    <property type="match status" value="1"/>
</dbReference>
<dbReference type="Gene3D" id="3.30.1340.30">
    <property type="match status" value="1"/>
</dbReference>
<dbReference type="PROSITE" id="PS50914">
    <property type="entry name" value="BON"/>
    <property type="match status" value="1"/>
</dbReference>